<keyword evidence="2" id="KW-1185">Reference proteome</keyword>
<organism evidence="1 2">
    <name type="scientific">Portunus trituberculatus</name>
    <name type="common">Swimming crab</name>
    <name type="synonym">Neptunus trituberculatus</name>
    <dbReference type="NCBI Taxonomy" id="210409"/>
    <lineage>
        <taxon>Eukaryota</taxon>
        <taxon>Metazoa</taxon>
        <taxon>Ecdysozoa</taxon>
        <taxon>Arthropoda</taxon>
        <taxon>Crustacea</taxon>
        <taxon>Multicrustacea</taxon>
        <taxon>Malacostraca</taxon>
        <taxon>Eumalacostraca</taxon>
        <taxon>Eucarida</taxon>
        <taxon>Decapoda</taxon>
        <taxon>Pleocyemata</taxon>
        <taxon>Brachyura</taxon>
        <taxon>Eubrachyura</taxon>
        <taxon>Portunoidea</taxon>
        <taxon>Portunidae</taxon>
        <taxon>Portuninae</taxon>
        <taxon>Portunus</taxon>
    </lineage>
</organism>
<dbReference type="EMBL" id="VSRR010020475">
    <property type="protein sequence ID" value="MPC63159.1"/>
    <property type="molecule type" value="Genomic_DNA"/>
</dbReference>
<comment type="caution">
    <text evidence="1">The sequence shown here is derived from an EMBL/GenBank/DDBJ whole genome shotgun (WGS) entry which is preliminary data.</text>
</comment>
<name>A0A5B7GZU0_PORTR</name>
<gene>
    <name evidence="1" type="ORF">E2C01_057253</name>
</gene>
<evidence type="ECO:0000313" key="2">
    <source>
        <dbReference type="Proteomes" id="UP000324222"/>
    </source>
</evidence>
<evidence type="ECO:0000313" key="1">
    <source>
        <dbReference type="EMBL" id="MPC63159.1"/>
    </source>
</evidence>
<sequence>MRRGVKRRCDGGGQGRLVCPANKHGCGCAQSLICMVGCPLLLHTHLSRAERQPTHRSSAFHPTTNTRQSRQAHVHYIVPPHHPDKWLSFPPCLPTSFQPPCHYGVQSVIGSVIALPLSLPPSSYLVTVQSVT</sequence>
<proteinExistence type="predicted"/>
<dbReference type="AlphaFoldDB" id="A0A5B7GZU0"/>
<reference evidence="1 2" key="1">
    <citation type="submission" date="2019-05" db="EMBL/GenBank/DDBJ databases">
        <title>Another draft genome of Portunus trituberculatus and its Hox gene families provides insights of decapod evolution.</title>
        <authorList>
            <person name="Jeong J.-H."/>
            <person name="Song I."/>
            <person name="Kim S."/>
            <person name="Choi T."/>
            <person name="Kim D."/>
            <person name="Ryu S."/>
            <person name="Kim W."/>
        </authorList>
    </citation>
    <scope>NUCLEOTIDE SEQUENCE [LARGE SCALE GENOMIC DNA]</scope>
    <source>
        <tissue evidence="1">Muscle</tissue>
    </source>
</reference>
<dbReference type="Proteomes" id="UP000324222">
    <property type="component" value="Unassembled WGS sequence"/>
</dbReference>
<protein>
    <submittedName>
        <fullName evidence="1">Uncharacterized protein</fullName>
    </submittedName>
</protein>
<accession>A0A5B7GZU0</accession>